<gene>
    <name evidence="2" type="ordered locus">Halhy_0529</name>
</gene>
<dbReference type="eggNOG" id="COG1672">
    <property type="taxonomic scope" value="Bacteria"/>
</dbReference>
<reference key="2">
    <citation type="submission" date="2011-04" db="EMBL/GenBank/DDBJ databases">
        <title>Complete sequence of chromosome of Haliscomenobacter hydrossis DSM 1100.</title>
        <authorList>
            <consortium name="US DOE Joint Genome Institute (JGI-PGF)"/>
            <person name="Lucas S."/>
            <person name="Han J."/>
            <person name="Lapidus A."/>
            <person name="Bruce D."/>
            <person name="Goodwin L."/>
            <person name="Pitluck S."/>
            <person name="Peters L."/>
            <person name="Kyrpides N."/>
            <person name="Mavromatis K."/>
            <person name="Ivanova N."/>
            <person name="Ovchinnikova G."/>
            <person name="Pagani I."/>
            <person name="Daligault H."/>
            <person name="Detter J.C."/>
            <person name="Han C."/>
            <person name="Land M."/>
            <person name="Hauser L."/>
            <person name="Markowitz V."/>
            <person name="Cheng J.-F."/>
            <person name="Hugenholtz P."/>
            <person name="Woyke T."/>
            <person name="Wu D."/>
            <person name="Verbarg S."/>
            <person name="Frueling A."/>
            <person name="Brambilla E."/>
            <person name="Klenk H.-P."/>
            <person name="Eisen J.A."/>
        </authorList>
    </citation>
    <scope>NUCLEOTIDE SEQUENCE</scope>
    <source>
        <strain>DSM 1100</strain>
    </source>
</reference>
<dbReference type="STRING" id="760192.Halhy_0529"/>
<dbReference type="RefSeq" id="WP_013763003.1">
    <property type="nucleotide sequence ID" value="NC_015510.1"/>
</dbReference>
<evidence type="ECO:0000259" key="1">
    <source>
        <dbReference type="Pfam" id="PF01637"/>
    </source>
</evidence>
<dbReference type="GO" id="GO:0005524">
    <property type="term" value="F:ATP binding"/>
    <property type="evidence" value="ECO:0007669"/>
    <property type="project" value="InterPro"/>
</dbReference>
<sequence>MKIAGRQEEIALLQSLIEKDESSFVAVYGRRRIGKTYLVRQVYENEMVFECSGVLEENMEQQLENFWRSLNEINPQSQPPLPPKTWLEAFFQLRAYLNTQKQGTKKVIFLDEIPWFETLRSGFLAALDNFWNQYCTKRSDIILVICGSAASWVIDKVINSRGGLHNRLTHRIQLMPFTLGETKAFFELKNVKLSLKDIAQIYMCVGGVPFYLKDIKAGDSVAQILDQLFYHKQAILKNEFQNLYAALFKNNTFHEKIVEALSTKNKGLTRNEIIEIAGVKGGGGLTTVLEELTQCGFIMPIYPINKKKENCLYRLIDEYSLFYFKFIKDGKAKSSWAQITESPGFKIWSGYAFENLCFKHTDQLKKAFGISGVITNAYSYVSKGKDGRQGIQIDLIIDRADNCVNILEVKFHNTEYEVSEAYARQLLDKASVFKEHTHSKKNVFITMLSVFGVKKNEHYLMAVTNQLLIDDLFN</sequence>
<organism evidence="2 3">
    <name type="scientific">Haliscomenobacter hydrossis (strain ATCC 27775 / DSM 1100 / LMG 10767 / O)</name>
    <dbReference type="NCBI Taxonomy" id="760192"/>
    <lineage>
        <taxon>Bacteria</taxon>
        <taxon>Pseudomonadati</taxon>
        <taxon>Bacteroidota</taxon>
        <taxon>Saprospiria</taxon>
        <taxon>Saprospirales</taxon>
        <taxon>Haliscomenobacteraceae</taxon>
        <taxon>Haliscomenobacter</taxon>
    </lineage>
</organism>
<feature type="domain" description="ATPase" evidence="1">
    <location>
        <begin position="6"/>
        <end position="214"/>
    </location>
</feature>
<dbReference type="HOGENOM" id="CLU_041137_2_0_10"/>
<dbReference type="SUPFAM" id="SSF52540">
    <property type="entry name" value="P-loop containing nucleoside triphosphate hydrolases"/>
    <property type="match status" value="1"/>
</dbReference>
<protein>
    <submittedName>
        <fullName evidence="2">ATPase</fullName>
    </submittedName>
</protein>
<evidence type="ECO:0000313" key="3">
    <source>
        <dbReference type="Proteomes" id="UP000008461"/>
    </source>
</evidence>
<dbReference type="PANTHER" id="PTHR34704">
    <property type="entry name" value="ATPASE"/>
    <property type="match status" value="1"/>
</dbReference>
<dbReference type="KEGG" id="hhy:Halhy_0529"/>
<dbReference type="Gene3D" id="3.40.50.300">
    <property type="entry name" value="P-loop containing nucleotide triphosphate hydrolases"/>
    <property type="match status" value="1"/>
</dbReference>
<accession>F4KZE4</accession>
<dbReference type="InterPro" id="IPR027417">
    <property type="entry name" value="P-loop_NTPase"/>
</dbReference>
<dbReference type="Pfam" id="PF01637">
    <property type="entry name" value="ATPase_2"/>
    <property type="match status" value="1"/>
</dbReference>
<dbReference type="OrthoDB" id="9813134at2"/>
<evidence type="ECO:0000313" key="2">
    <source>
        <dbReference type="EMBL" id="AEE48439.1"/>
    </source>
</evidence>
<proteinExistence type="predicted"/>
<dbReference type="EMBL" id="CP002691">
    <property type="protein sequence ID" value="AEE48439.1"/>
    <property type="molecule type" value="Genomic_DNA"/>
</dbReference>
<dbReference type="InterPro" id="IPR011579">
    <property type="entry name" value="ATPase_dom"/>
</dbReference>
<dbReference type="AlphaFoldDB" id="F4KZE4"/>
<dbReference type="PANTHER" id="PTHR34704:SF1">
    <property type="entry name" value="ATPASE"/>
    <property type="match status" value="1"/>
</dbReference>
<dbReference type="Proteomes" id="UP000008461">
    <property type="component" value="Chromosome"/>
</dbReference>
<name>F4KZE4_HALH1</name>
<reference evidence="2 3" key="1">
    <citation type="journal article" date="2011" name="Stand. Genomic Sci.">
        <title>Complete genome sequence of Haliscomenobacter hydrossis type strain (O).</title>
        <authorList>
            <consortium name="US DOE Joint Genome Institute (JGI-PGF)"/>
            <person name="Daligault H."/>
            <person name="Lapidus A."/>
            <person name="Zeytun A."/>
            <person name="Nolan M."/>
            <person name="Lucas S."/>
            <person name="Del Rio T.G."/>
            <person name="Tice H."/>
            <person name="Cheng J.F."/>
            <person name="Tapia R."/>
            <person name="Han C."/>
            <person name="Goodwin L."/>
            <person name="Pitluck S."/>
            <person name="Liolios K."/>
            <person name="Pagani I."/>
            <person name="Ivanova N."/>
            <person name="Huntemann M."/>
            <person name="Mavromatis K."/>
            <person name="Mikhailova N."/>
            <person name="Pati A."/>
            <person name="Chen A."/>
            <person name="Palaniappan K."/>
            <person name="Land M."/>
            <person name="Hauser L."/>
            <person name="Brambilla E.M."/>
            <person name="Rohde M."/>
            <person name="Verbarg S."/>
            <person name="Goker M."/>
            <person name="Bristow J."/>
            <person name="Eisen J.A."/>
            <person name="Markowitz V."/>
            <person name="Hugenholtz P."/>
            <person name="Kyrpides N.C."/>
            <person name="Klenk H.P."/>
            <person name="Woyke T."/>
        </authorList>
    </citation>
    <scope>NUCLEOTIDE SEQUENCE [LARGE SCALE GENOMIC DNA]</scope>
    <source>
        <strain evidence="3">ATCC 27775 / DSM 1100 / LMG 10767 / O</strain>
    </source>
</reference>
<keyword evidence="3" id="KW-1185">Reference proteome</keyword>